<reference evidence="1 2" key="2">
    <citation type="journal article" date="2022" name="Mol. Ecol. Resour.">
        <title>The genomes of chicory, endive, great burdock and yacon provide insights into Asteraceae paleo-polyploidization history and plant inulin production.</title>
        <authorList>
            <person name="Fan W."/>
            <person name="Wang S."/>
            <person name="Wang H."/>
            <person name="Wang A."/>
            <person name="Jiang F."/>
            <person name="Liu H."/>
            <person name="Zhao H."/>
            <person name="Xu D."/>
            <person name="Zhang Y."/>
        </authorList>
    </citation>
    <scope>NUCLEOTIDE SEQUENCE [LARGE SCALE GENOMIC DNA]</scope>
    <source>
        <strain evidence="2">cv. Punajuju</strain>
        <tissue evidence="1">Leaves</tissue>
    </source>
</reference>
<evidence type="ECO:0000313" key="1">
    <source>
        <dbReference type="EMBL" id="KAI3690526.1"/>
    </source>
</evidence>
<sequence length="73" mass="8509">MTVFDGPNLVILLGIKGFCWSLFFFVNVRNEMMLAFYSEDERINEGGDLQNAINLTRDNIKAIIMTYRKSAWR</sequence>
<gene>
    <name evidence="1" type="ORF">L2E82_48597</name>
</gene>
<comment type="caution">
    <text evidence="1">The sequence shown here is derived from an EMBL/GenBank/DDBJ whole genome shotgun (WGS) entry which is preliminary data.</text>
</comment>
<evidence type="ECO:0000313" key="2">
    <source>
        <dbReference type="Proteomes" id="UP001055811"/>
    </source>
</evidence>
<reference evidence="2" key="1">
    <citation type="journal article" date="2022" name="Mol. Ecol. Resour.">
        <title>The genomes of chicory, endive, great burdock and yacon provide insights into Asteraceae palaeo-polyploidization history and plant inulin production.</title>
        <authorList>
            <person name="Fan W."/>
            <person name="Wang S."/>
            <person name="Wang H."/>
            <person name="Wang A."/>
            <person name="Jiang F."/>
            <person name="Liu H."/>
            <person name="Zhao H."/>
            <person name="Xu D."/>
            <person name="Zhang Y."/>
        </authorList>
    </citation>
    <scope>NUCLEOTIDE SEQUENCE [LARGE SCALE GENOMIC DNA]</scope>
    <source>
        <strain evidence="2">cv. Punajuju</strain>
    </source>
</reference>
<protein>
    <submittedName>
        <fullName evidence="1">Uncharacterized protein</fullName>
    </submittedName>
</protein>
<dbReference type="Proteomes" id="UP001055811">
    <property type="component" value="Linkage Group LG09"/>
</dbReference>
<accession>A0ACB8YZ86</accession>
<dbReference type="EMBL" id="CM042017">
    <property type="protein sequence ID" value="KAI3690526.1"/>
    <property type="molecule type" value="Genomic_DNA"/>
</dbReference>
<proteinExistence type="predicted"/>
<organism evidence="1 2">
    <name type="scientific">Cichorium intybus</name>
    <name type="common">Chicory</name>
    <dbReference type="NCBI Taxonomy" id="13427"/>
    <lineage>
        <taxon>Eukaryota</taxon>
        <taxon>Viridiplantae</taxon>
        <taxon>Streptophyta</taxon>
        <taxon>Embryophyta</taxon>
        <taxon>Tracheophyta</taxon>
        <taxon>Spermatophyta</taxon>
        <taxon>Magnoliopsida</taxon>
        <taxon>eudicotyledons</taxon>
        <taxon>Gunneridae</taxon>
        <taxon>Pentapetalae</taxon>
        <taxon>asterids</taxon>
        <taxon>campanulids</taxon>
        <taxon>Asterales</taxon>
        <taxon>Asteraceae</taxon>
        <taxon>Cichorioideae</taxon>
        <taxon>Cichorieae</taxon>
        <taxon>Cichoriinae</taxon>
        <taxon>Cichorium</taxon>
    </lineage>
</organism>
<name>A0ACB8YZ86_CICIN</name>
<keyword evidence="2" id="KW-1185">Reference proteome</keyword>